<proteinExistence type="predicted"/>
<dbReference type="RefSeq" id="WP_349246911.1">
    <property type="nucleotide sequence ID" value="NZ_JASCXX010000038.1"/>
</dbReference>
<dbReference type="InterPro" id="IPR035205">
    <property type="entry name" value="DUF5320"/>
</dbReference>
<dbReference type="Pfam" id="PF17253">
    <property type="entry name" value="DUF5320"/>
    <property type="match status" value="1"/>
</dbReference>
<organism evidence="1 2">
    <name type="scientific">Anaerobaca lacustris</name>
    <dbReference type="NCBI Taxonomy" id="3044600"/>
    <lineage>
        <taxon>Bacteria</taxon>
        <taxon>Pseudomonadati</taxon>
        <taxon>Planctomycetota</taxon>
        <taxon>Phycisphaerae</taxon>
        <taxon>Sedimentisphaerales</taxon>
        <taxon>Anaerobacaceae</taxon>
        <taxon>Anaerobaca</taxon>
    </lineage>
</organism>
<reference evidence="1" key="1">
    <citation type="submission" date="2023-05" db="EMBL/GenBank/DDBJ databases">
        <title>Anaerotaeda fermentans gen. nov., sp. nov., a novel anaerobic planctomycete of the new family within the order Sedimentisphaerales isolated from Taman Peninsula, Russia.</title>
        <authorList>
            <person name="Khomyakova M.A."/>
            <person name="Merkel A.Y."/>
            <person name="Slobodkin A.I."/>
        </authorList>
    </citation>
    <scope>NUCLEOTIDE SEQUENCE</scope>
    <source>
        <strain evidence="1">M17dextr</strain>
    </source>
</reference>
<sequence length="112" mass="12111">MPGGDGTGPAGMGPMTGRAAGFCAGYPTAGYMNSVGGRGYWGWGRGRGGGWGRRNWYHATGLPFWARGLQGFVGAASPDQERESLRQQSQYLQDSLDAINRRIEDLEKEKAR</sequence>
<dbReference type="AlphaFoldDB" id="A0AAW6U0V6"/>
<protein>
    <submittedName>
        <fullName evidence="1">DUF5320 domain-containing protein</fullName>
    </submittedName>
</protein>
<dbReference type="Proteomes" id="UP001431776">
    <property type="component" value="Unassembled WGS sequence"/>
</dbReference>
<comment type="caution">
    <text evidence="1">The sequence shown here is derived from an EMBL/GenBank/DDBJ whole genome shotgun (WGS) entry which is preliminary data.</text>
</comment>
<dbReference type="EMBL" id="JASCXX010000038">
    <property type="protein sequence ID" value="MDI6451502.1"/>
    <property type="molecule type" value="Genomic_DNA"/>
</dbReference>
<keyword evidence="2" id="KW-1185">Reference proteome</keyword>
<evidence type="ECO:0000313" key="2">
    <source>
        <dbReference type="Proteomes" id="UP001431776"/>
    </source>
</evidence>
<accession>A0AAW6U0V6</accession>
<name>A0AAW6U0V6_9BACT</name>
<evidence type="ECO:0000313" key="1">
    <source>
        <dbReference type="EMBL" id="MDI6451502.1"/>
    </source>
</evidence>
<gene>
    <name evidence="1" type="ORF">QJ522_20745</name>
</gene>